<organism evidence="1 2">
    <name type="scientific">Hypoxylon rubiginosum</name>
    <dbReference type="NCBI Taxonomy" id="110542"/>
    <lineage>
        <taxon>Eukaryota</taxon>
        <taxon>Fungi</taxon>
        <taxon>Dikarya</taxon>
        <taxon>Ascomycota</taxon>
        <taxon>Pezizomycotina</taxon>
        <taxon>Sordariomycetes</taxon>
        <taxon>Xylariomycetidae</taxon>
        <taxon>Xylariales</taxon>
        <taxon>Hypoxylaceae</taxon>
        <taxon>Hypoxylon</taxon>
    </lineage>
</organism>
<dbReference type="Proteomes" id="UP001497680">
    <property type="component" value="Unassembled WGS sequence"/>
</dbReference>
<sequence length="531" mass="60721">MREFIREQISTVHEQYSVLIDAIAPVRFTKSELAILFVRKIQHDFLLRMEEPRTWYTAFAALILVAAIVASQLRARTSSLRRLGLPVVSAPKGAAKFDYRVILDEGARRYPHSPYLITYSGFEYVVFPPSSWDEIKRIPSTKASTLLFFTHVFFGGWRLLGSDTSALHKAIGTDLNRALPIRMKAHQESARKACESTLGSCPEWKSFRMYFTLQGIIAATNATGLVGPELGSNRGWLVAVQAFPMAIVVAISTSGLSPRLLRPLVTFFVFLPTWALYWYMRWLLQPIVNRDLREYEIASQEKEKSELTQAQPDKKFPMIAWLMSRYTPKERTPQQVAHDFILVKRPALVEELRTELEEVLVDGLLPQSQLGELKKMDSFMRECSRFNPFGFMALFRRLHTPVKLSNCPELPAASNICVDIHTIPWSRELWGNSEEFDPMRFYKLRQLPGREQRHQFTSLGPDTPGWGDGPQACPGRAFAGNTLKVTLAHMIMNYEFKLPDSGSEPKRYSMPNGSMRPDMSVRIMFRERKSS</sequence>
<evidence type="ECO:0000313" key="1">
    <source>
        <dbReference type="EMBL" id="KAI6084054.1"/>
    </source>
</evidence>
<comment type="caution">
    <text evidence="1">The sequence shown here is derived from an EMBL/GenBank/DDBJ whole genome shotgun (WGS) entry which is preliminary data.</text>
</comment>
<dbReference type="EMBL" id="MU394343">
    <property type="protein sequence ID" value="KAI6084054.1"/>
    <property type="molecule type" value="Genomic_DNA"/>
</dbReference>
<gene>
    <name evidence="1" type="ORF">F4821DRAFT_280449</name>
</gene>
<proteinExistence type="predicted"/>
<evidence type="ECO:0000313" key="2">
    <source>
        <dbReference type="Proteomes" id="UP001497680"/>
    </source>
</evidence>
<keyword evidence="2" id="KW-1185">Reference proteome</keyword>
<accession>A0ACC0CUB6</accession>
<protein>
    <submittedName>
        <fullName evidence="1">Cytochrome P450</fullName>
    </submittedName>
</protein>
<name>A0ACC0CUB6_9PEZI</name>
<reference evidence="1 2" key="1">
    <citation type="journal article" date="2022" name="New Phytol.">
        <title>Ecological generalism drives hyperdiversity of secondary metabolite gene clusters in xylarialean endophytes.</title>
        <authorList>
            <person name="Franco M.E.E."/>
            <person name="Wisecaver J.H."/>
            <person name="Arnold A.E."/>
            <person name="Ju Y.M."/>
            <person name="Slot J.C."/>
            <person name="Ahrendt S."/>
            <person name="Moore L.P."/>
            <person name="Eastman K.E."/>
            <person name="Scott K."/>
            <person name="Konkel Z."/>
            <person name="Mondo S.J."/>
            <person name="Kuo A."/>
            <person name="Hayes R.D."/>
            <person name="Haridas S."/>
            <person name="Andreopoulos B."/>
            <person name="Riley R."/>
            <person name="LaButti K."/>
            <person name="Pangilinan J."/>
            <person name="Lipzen A."/>
            <person name="Amirebrahimi M."/>
            <person name="Yan J."/>
            <person name="Adam C."/>
            <person name="Keymanesh K."/>
            <person name="Ng V."/>
            <person name="Louie K."/>
            <person name="Northen T."/>
            <person name="Drula E."/>
            <person name="Henrissat B."/>
            <person name="Hsieh H.M."/>
            <person name="Youens-Clark K."/>
            <person name="Lutzoni F."/>
            <person name="Miadlikowska J."/>
            <person name="Eastwood D.C."/>
            <person name="Hamelin R.C."/>
            <person name="Grigoriev I.V."/>
            <person name="U'Ren J.M."/>
        </authorList>
    </citation>
    <scope>NUCLEOTIDE SEQUENCE [LARGE SCALE GENOMIC DNA]</scope>
    <source>
        <strain evidence="1 2">ER1909</strain>
    </source>
</reference>